<keyword evidence="2" id="KW-1185">Reference proteome</keyword>
<dbReference type="EMBL" id="FZNS01000010">
    <property type="protein sequence ID" value="SNR89817.1"/>
    <property type="molecule type" value="Genomic_DNA"/>
</dbReference>
<dbReference type="Proteomes" id="UP000198310">
    <property type="component" value="Unassembled WGS sequence"/>
</dbReference>
<organism evidence="1 2">
    <name type="scientific">Hymenobacter mucosus</name>
    <dbReference type="NCBI Taxonomy" id="1411120"/>
    <lineage>
        <taxon>Bacteria</taxon>
        <taxon>Pseudomonadati</taxon>
        <taxon>Bacteroidota</taxon>
        <taxon>Cytophagia</taxon>
        <taxon>Cytophagales</taxon>
        <taxon>Hymenobacteraceae</taxon>
        <taxon>Hymenobacter</taxon>
    </lineage>
</organism>
<dbReference type="AlphaFoldDB" id="A0A239A2E5"/>
<reference evidence="2" key="1">
    <citation type="submission" date="2017-06" db="EMBL/GenBank/DDBJ databases">
        <authorList>
            <person name="Varghese N."/>
            <person name="Submissions S."/>
        </authorList>
    </citation>
    <scope>NUCLEOTIDE SEQUENCE [LARGE SCALE GENOMIC DNA]</scope>
    <source>
        <strain evidence="2">DSM 28041</strain>
    </source>
</reference>
<sequence>MSRTAQEVALNAAALTGADATYPLFSLHALQMRPHAGGEWQDCPARLFLQERDEARIIALCGTTSRQFTTSTYDGFSFKLGERGFVDRFQLLTFFRLQRQLILQLLDQTGAVRLSLGGDVEPVALELGTNLSLDQMQEAVGGFISIHSWDGEQQAHKLDGTCLVLDEDGKDARKPINALATCLWYLVYPLGTYSTAGQGAPDYIVGDVLLARDSVLRGDD</sequence>
<accession>A0A239A2E5</accession>
<proteinExistence type="predicted"/>
<name>A0A239A2E5_9BACT</name>
<evidence type="ECO:0000313" key="1">
    <source>
        <dbReference type="EMBL" id="SNR89817.1"/>
    </source>
</evidence>
<protein>
    <submittedName>
        <fullName evidence="1">Uncharacterized protein</fullName>
    </submittedName>
</protein>
<evidence type="ECO:0000313" key="2">
    <source>
        <dbReference type="Proteomes" id="UP000198310"/>
    </source>
</evidence>
<dbReference type="RefSeq" id="WP_089333822.1">
    <property type="nucleotide sequence ID" value="NZ_FZNS01000010.1"/>
</dbReference>
<gene>
    <name evidence="1" type="ORF">SAMN06269173_110152</name>
</gene>